<dbReference type="InterPro" id="IPR011701">
    <property type="entry name" value="MFS"/>
</dbReference>
<feature type="transmembrane region" description="Helical" evidence="5">
    <location>
        <begin position="284"/>
        <end position="302"/>
    </location>
</feature>
<evidence type="ECO:0000256" key="2">
    <source>
        <dbReference type="ARBA" id="ARBA00022692"/>
    </source>
</evidence>
<dbReference type="GO" id="GO:0022857">
    <property type="term" value="F:transmembrane transporter activity"/>
    <property type="evidence" value="ECO:0007669"/>
    <property type="project" value="InterPro"/>
</dbReference>
<evidence type="ECO:0000256" key="3">
    <source>
        <dbReference type="ARBA" id="ARBA00022989"/>
    </source>
</evidence>
<feature type="transmembrane region" description="Helical" evidence="5">
    <location>
        <begin position="391"/>
        <end position="412"/>
    </location>
</feature>
<dbReference type="AlphaFoldDB" id="A0AAD4QU80"/>
<feature type="transmembrane region" description="Helical" evidence="5">
    <location>
        <begin position="424"/>
        <end position="443"/>
    </location>
</feature>
<evidence type="ECO:0000313" key="7">
    <source>
        <dbReference type="EMBL" id="KAI0308250.1"/>
    </source>
</evidence>
<comment type="caution">
    <text evidence="7">The sequence shown here is derived from an EMBL/GenBank/DDBJ whole genome shotgun (WGS) entry which is preliminary data.</text>
</comment>
<dbReference type="GO" id="GO:0005886">
    <property type="term" value="C:plasma membrane"/>
    <property type="evidence" value="ECO:0007669"/>
    <property type="project" value="TreeGrafter"/>
</dbReference>
<dbReference type="PANTHER" id="PTHR23501:SF102">
    <property type="entry name" value="DRUG TRANSPORTER, PUTATIVE (AFU_ORTHOLOGUE AFUA_3G08530)-RELATED"/>
    <property type="match status" value="1"/>
</dbReference>
<feature type="transmembrane region" description="Helical" evidence="5">
    <location>
        <begin position="246"/>
        <end position="264"/>
    </location>
</feature>
<evidence type="ECO:0000313" key="8">
    <source>
        <dbReference type="Proteomes" id="UP001203297"/>
    </source>
</evidence>
<feature type="transmembrane region" description="Helical" evidence="5">
    <location>
        <begin position="449"/>
        <end position="471"/>
    </location>
</feature>
<keyword evidence="3 5" id="KW-1133">Transmembrane helix</keyword>
<evidence type="ECO:0000256" key="4">
    <source>
        <dbReference type="ARBA" id="ARBA00023136"/>
    </source>
</evidence>
<dbReference type="SUPFAM" id="SSF103473">
    <property type="entry name" value="MFS general substrate transporter"/>
    <property type="match status" value="1"/>
</dbReference>
<evidence type="ECO:0000256" key="5">
    <source>
        <dbReference type="SAM" id="Phobius"/>
    </source>
</evidence>
<dbReference type="Gene3D" id="1.20.1720.10">
    <property type="entry name" value="Multidrug resistance protein D"/>
    <property type="match status" value="1"/>
</dbReference>
<dbReference type="Proteomes" id="UP001203297">
    <property type="component" value="Unassembled WGS sequence"/>
</dbReference>
<keyword evidence="8" id="KW-1185">Reference proteome</keyword>
<dbReference type="Gene3D" id="1.20.1250.20">
    <property type="entry name" value="MFS general substrate transporter like domains"/>
    <property type="match status" value="1"/>
</dbReference>
<dbReference type="InterPro" id="IPR020846">
    <property type="entry name" value="MFS_dom"/>
</dbReference>
<keyword evidence="2 5" id="KW-0812">Transmembrane</keyword>
<dbReference type="PROSITE" id="PS50850">
    <property type="entry name" value="MFS"/>
    <property type="match status" value="1"/>
</dbReference>
<accession>A0AAD4QU80</accession>
<dbReference type="PANTHER" id="PTHR23501">
    <property type="entry name" value="MAJOR FACILITATOR SUPERFAMILY"/>
    <property type="match status" value="1"/>
</dbReference>
<keyword evidence="4 5" id="KW-0472">Membrane</keyword>
<feature type="transmembrane region" description="Helical" evidence="5">
    <location>
        <begin position="179"/>
        <end position="200"/>
    </location>
</feature>
<dbReference type="EMBL" id="WTXG01000001">
    <property type="protein sequence ID" value="KAI0308250.1"/>
    <property type="molecule type" value="Genomic_DNA"/>
</dbReference>
<feature type="transmembrane region" description="Helical" evidence="5">
    <location>
        <begin position="483"/>
        <end position="508"/>
    </location>
</feature>
<feature type="transmembrane region" description="Helical" evidence="5">
    <location>
        <begin position="212"/>
        <end position="234"/>
    </location>
</feature>
<sequence>MFPFLRWPSRSAASDSGFYRGSLSSDGRCEAGFRSPTASSAASSATHLPEAATKNKTLPCFVGEKQAVKNLNDPPCSRPLTTARVLVAHIGAALTLFLATTDATIVSTCLPTIIKDFDGSQSEYTWIGVAYLLTQTACQPLYGRISDLVGRKFVLFSSILVFAVGSLLCGAARDLKWLIAARALSGIGGGGIVSSVWVITSEIVDIRDRAKWSQALSVTWSCSAVAGPLLGGIFTQGPALSWRWAFYINLPICCTGALVLALSLNGIKLAVPEGASWKVFLQRFDFIPIYCSTSCIIVGFSFASAQGWTAISTLTLIIVGSLMLILAGVHEVRTTRDALFPHAIFNNSNIIILLIVSLLHNVAFNSGTFYLALYFQTVNVSTSTLRSGLMILPYSLGSSLASMPVAWLLGAIQRRAHNTVGQKWVISVGLFISTIGFALLCLLGENTRVLMQTFLPLLGGFGIGMLFHAPYQAFTSALSPKELAAGTSAFFLVRFTGATVGLACIILFTCIPFELTCPCSQSIAGAIYQGSISRNVLHGSSHQVPNVVSAIRVRDHQDAARYLAILNSTSHTRRTFGPCAHLA</sequence>
<feature type="transmembrane region" description="Helical" evidence="5">
    <location>
        <begin position="350"/>
        <end position="371"/>
    </location>
</feature>
<dbReference type="Pfam" id="PF07690">
    <property type="entry name" value="MFS_1"/>
    <property type="match status" value="1"/>
</dbReference>
<feature type="domain" description="Major facilitator superfamily (MFS) profile" evidence="6">
    <location>
        <begin position="88"/>
        <end position="583"/>
    </location>
</feature>
<feature type="transmembrane region" description="Helical" evidence="5">
    <location>
        <begin position="308"/>
        <end position="329"/>
    </location>
</feature>
<organism evidence="7 8">
    <name type="scientific">Multifurca ochricompacta</name>
    <dbReference type="NCBI Taxonomy" id="376703"/>
    <lineage>
        <taxon>Eukaryota</taxon>
        <taxon>Fungi</taxon>
        <taxon>Dikarya</taxon>
        <taxon>Basidiomycota</taxon>
        <taxon>Agaricomycotina</taxon>
        <taxon>Agaricomycetes</taxon>
        <taxon>Russulales</taxon>
        <taxon>Russulaceae</taxon>
        <taxon>Multifurca</taxon>
    </lineage>
</organism>
<evidence type="ECO:0000259" key="6">
    <source>
        <dbReference type="PROSITE" id="PS50850"/>
    </source>
</evidence>
<reference evidence="7" key="1">
    <citation type="journal article" date="2022" name="New Phytol.">
        <title>Evolutionary transition to the ectomycorrhizal habit in the genomes of a hyperdiverse lineage of mushroom-forming fungi.</title>
        <authorList>
            <person name="Looney B."/>
            <person name="Miyauchi S."/>
            <person name="Morin E."/>
            <person name="Drula E."/>
            <person name="Courty P.E."/>
            <person name="Kohler A."/>
            <person name="Kuo A."/>
            <person name="LaButti K."/>
            <person name="Pangilinan J."/>
            <person name="Lipzen A."/>
            <person name="Riley R."/>
            <person name="Andreopoulos W."/>
            <person name="He G."/>
            <person name="Johnson J."/>
            <person name="Nolan M."/>
            <person name="Tritt A."/>
            <person name="Barry K.W."/>
            <person name="Grigoriev I.V."/>
            <person name="Nagy L.G."/>
            <person name="Hibbett D."/>
            <person name="Henrissat B."/>
            <person name="Matheny P.B."/>
            <person name="Labbe J."/>
            <person name="Martin F.M."/>
        </authorList>
    </citation>
    <scope>NUCLEOTIDE SEQUENCE</scope>
    <source>
        <strain evidence="7">BPL690</strain>
    </source>
</reference>
<protein>
    <submittedName>
        <fullName evidence="7">Major facilitator superfamily domain-containing protein</fullName>
    </submittedName>
</protein>
<dbReference type="InterPro" id="IPR036259">
    <property type="entry name" value="MFS_trans_sf"/>
</dbReference>
<comment type="subcellular location">
    <subcellularLocation>
        <location evidence="1">Membrane</location>
        <topology evidence="1">Multi-pass membrane protein</topology>
    </subcellularLocation>
</comment>
<feature type="transmembrane region" description="Helical" evidence="5">
    <location>
        <begin position="153"/>
        <end position="173"/>
    </location>
</feature>
<gene>
    <name evidence="7" type="ORF">B0F90DRAFT_1621319</name>
</gene>
<name>A0AAD4QU80_9AGAM</name>
<evidence type="ECO:0000256" key="1">
    <source>
        <dbReference type="ARBA" id="ARBA00004141"/>
    </source>
</evidence>
<proteinExistence type="predicted"/>